<dbReference type="InterPro" id="IPR014721">
    <property type="entry name" value="Ribsml_uS5_D2-typ_fold_subgr"/>
</dbReference>
<gene>
    <name evidence="9" type="primary">ispE</name>
    <name evidence="16" type="ORF">BAUR9175_01515</name>
    <name evidence="12" type="ORF">BLSMQ_2936</name>
    <name evidence="15" type="ORF">CIK59_05875</name>
    <name evidence="14" type="ORF">CIK62_08525</name>
    <name evidence="13" type="ORF">CXR23_15425</name>
</gene>
<dbReference type="Proteomes" id="UP000234525">
    <property type="component" value="Unassembled WGS sequence"/>
</dbReference>
<sequence length="316" mass="32104">MSAQLHSCPRTQTPVKVQAPGKINVHLGVGGAGADGYHELATVFQALNLNETLTLIPGGSSSIVVGGRYGDAEVPQDESNFARKAINLLIAALEDDRDVDVLRDLDIVIDKQVPVAGGMGGGSADAAAALVGAAHLIGGVEESILQECAVAVGADVAFLLHGGTAIGHGRGEKLSPVLTRGSFHWVMATSAGQLSTPAMYARFDELTPDPEPAVVPAEVLTALAAGDPDTLATAAANDLTDAAISAMPELAEVMEAGRDAGALLPLLSGSGPTIGFLARDAHHALDLAVLLQATRGVKEALRTTGPAPGAHVIESH</sequence>
<dbReference type="Pfam" id="PF00288">
    <property type="entry name" value="GHMP_kinases_N"/>
    <property type="match status" value="1"/>
</dbReference>
<dbReference type="EMBL" id="CP017150">
    <property type="protein sequence ID" value="AOP54642.1"/>
    <property type="molecule type" value="Genomic_DNA"/>
</dbReference>
<evidence type="ECO:0000313" key="16">
    <source>
        <dbReference type="EMBL" id="SMX76553.1"/>
    </source>
</evidence>
<evidence type="ECO:0000313" key="13">
    <source>
        <dbReference type="EMBL" id="AZT94363.1"/>
    </source>
</evidence>
<feature type="binding site" evidence="9">
    <location>
        <begin position="114"/>
        <end position="124"/>
    </location>
    <ligand>
        <name>ATP</name>
        <dbReference type="ChEBI" id="CHEBI:30616"/>
    </ligand>
</feature>
<name>A0A1D7W6N9_BREAU</name>
<keyword evidence="5 9" id="KW-0547">Nucleotide-binding</keyword>
<dbReference type="GO" id="GO:0019288">
    <property type="term" value="P:isopentenyl diphosphate biosynthetic process, methylerythritol 4-phosphate pathway"/>
    <property type="evidence" value="ECO:0007669"/>
    <property type="project" value="UniProtKB-UniRule"/>
</dbReference>
<evidence type="ECO:0000313" key="12">
    <source>
        <dbReference type="EMBL" id="AOP54642.1"/>
    </source>
</evidence>
<accession>A0A2A3ZSL6</accession>
<evidence type="ECO:0000256" key="6">
    <source>
        <dbReference type="ARBA" id="ARBA00022777"/>
    </source>
</evidence>
<keyword evidence="9" id="KW-0414">Isoprene biosynthesis</keyword>
<dbReference type="NCBIfam" id="TIGR00154">
    <property type="entry name" value="ispE"/>
    <property type="match status" value="1"/>
</dbReference>
<dbReference type="GO" id="GO:0050515">
    <property type="term" value="F:4-(cytidine 5'-diphospho)-2-C-methyl-D-erythritol kinase activity"/>
    <property type="evidence" value="ECO:0007669"/>
    <property type="project" value="UniProtKB-UniRule"/>
</dbReference>
<reference evidence="17" key="2">
    <citation type="submission" date="2016-09" db="EMBL/GenBank/DDBJ databases">
        <title>Complete Genome Sequence of Brevibacterium linens SMQ-1335.</title>
        <authorList>
            <person name="de Melo A.G."/>
            <person name="Labrie S.J."/>
            <person name="Dumaresq J."/>
            <person name="Roberts R.J."/>
            <person name="Tremblay D.M."/>
            <person name="Moineau S."/>
        </authorList>
    </citation>
    <scope>NUCLEOTIDE SEQUENCE [LARGE SCALE GENOMIC DNA]</scope>
    <source>
        <strain evidence="17">SMQ-1335</strain>
    </source>
</reference>
<evidence type="ECO:0000256" key="1">
    <source>
        <dbReference type="ARBA" id="ARBA00009684"/>
    </source>
</evidence>
<evidence type="ECO:0000256" key="2">
    <source>
        <dbReference type="ARBA" id="ARBA00012052"/>
    </source>
</evidence>
<reference evidence="13 21" key="6">
    <citation type="submission" date="2017-12" db="EMBL/GenBank/DDBJ databases">
        <authorList>
            <person name="Levesque S."/>
        </authorList>
    </citation>
    <scope>NUCLEOTIDE SEQUENCE [LARGE SCALE GENOMIC DNA]</scope>
    <source>
        <strain evidence="13 21">SMQ-1417</strain>
    </source>
</reference>
<reference evidence="13 21" key="7">
    <citation type="submission" date="2019-01" db="EMBL/GenBank/DDBJ databases">
        <title>Comparative genomic analysis of Brevibacterium aurantiacum sheds light on its evolution and its adaptation to smear-ripened cheeses.</title>
        <authorList>
            <person name="Moineau S."/>
        </authorList>
    </citation>
    <scope>NUCLEOTIDE SEQUENCE [LARGE SCALE GENOMIC DNA]</scope>
    <source>
        <strain evidence="13 21">SMQ-1417</strain>
    </source>
</reference>
<dbReference type="SUPFAM" id="SSF55060">
    <property type="entry name" value="GHMP Kinase, C-terminal domain"/>
    <property type="match status" value="1"/>
</dbReference>
<dbReference type="InterPro" id="IPR004424">
    <property type="entry name" value="IspE"/>
</dbReference>
<dbReference type="InterPro" id="IPR036554">
    <property type="entry name" value="GHMP_kinase_C_sf"/>
</dbReference>
<dbReference type="Gene3D" id="3.30.230.10">
    <property type="match status" value="1"/>
</dbReference>
<dbReference type="eggNOG" id="COG1947">
    <property type="taxonomic scope" value="Bacteria"/>
</dbReference>
<evidence type="ECO:0000256" key="5">
    <source>
        <dbReference type="ARBA" id="ARBA00022741"/>
    </source>
</evidence>
<feature type="domain" description="GHMP kinase N-terminal" evidence="10">
    <location>
        <begin position="80"/>
        <end position="163"/>
    </location>
</feature>
<feature type="domain" description="GHMP kinase C-terminal" evidence="11">
    <location>
        <begin position="220"/>
        <end position="284"/>
    </location>
</feature>
<protein>
    <recommendedName>
        <fullName evidence="3 9">4-diphosphocytidyl-2-C-methyl-D-erythritol kinase</fullName>
        <shortName evidence="9">CMK</shortName>
        <ecNumber evidence="2 9">2.7.1.148</ecNumber>
    </recommendedName>
    <alternativeName>
        <fullName evidence="8 9">4-(cytidine-5'-diphospho)-2-C-methyl-D-erythritol kinase</fullName>
    </alternativeName>
</protein>
<dbReference type="Pfam" id="PF08544">
    <property type="entry name" value="GHMP_kinases_C"/>
    <property type="match status" value="1"/>
</dbReference>
<reference evidence="18 19" key="3">
    <citation type="journal article" date="2017" name="Elife">
        <title>Extensive horizontal gene transfer in cheese-associated bacteria.</title>
        <authorList>
            <person name="Bonham K.S."/>
            <person name="Wolfe B.E."/>
            <person name="Dutton R.J."/>
        </authorList>
    </citation>
    <scope>NUCLEOTIDE SEQUENCE [LARGE SCALE GENOMIC DNA]</scope>
    <source>
        <strain evidence="15 19">738_8</strain>
        <strain evidence="14 18">900_6</strain>
    </source>
</reference>
<evidence type="ECO:0000313" key="18">
    <source>
        <dbReference type="Proteomes" id="UP000217720"/>
    </source>
</evidence>
<comment type="catalytic activity">
    <reaction evidence="9">
        <text>4-CDP-2-C-methyl-D-erythritol + ATP = 4-CDP-2-C-methyl-D-erythritol 2-phosphate + ADP + H(+)</text>
        <dbReference type="Rhea" id="RHEA:18437"/>
        <dbReference type="ChEBI" id="CHEBI:15378"/>
        <dbReference type="ChEBI" id="CHEBI:30616"/>
        <dbReference type="ChEBI" id="CHEBI:57823"/>
        <dbReference type="ChEBI" id="CHEBI:57919"/>
        <dbReference type="ChEBI" id="CHEBI:456216"/>
        <dbReference type="EC" id="2.7.1.148"/>
    </reaction>
</comment>
<evidence type="ECO:0000256" key="8">
    <source>
        <dbReference type="ARBA" id="ARBA00032554"/>
    </source>
</evidence>
<accession>A0A2H1IN08</accession>
<dbReference type="EMBL" id="CP025330">
    <property type="protein sequence ID" value="AZT94363.1"/>
    <property type="molecule type" value="Genomic_DNA"/>
</dbReference>
<dbReference type="PANTHER" id="PTHR43527:SF2">
    <property type="entry name" value="4-DIPHOSPHOCYTIDYL-2-C-METHYL-D-ERYTHRITOL KINASE, CHLOROPLASTIC"/>
    <property type="match status" value="1"/>
</dbReference>
<dbReference type="RefSeq" id="WP_069600670.1">
    <property type="nucleotide sequence ID" value="NZ_BJME01000011.1"/>
</dbReference>
<dbReference type="EMBL" id="NRHA01000008">
    <property type="protein sequence ID" value="PCC54544.1"/>
    <property type="molecule type" value="Genomic_DNA"/>
</dbReference>
<dbReference type="Proteomes" id="UP000217881">
    <property type="component" value="Unassembled WGS sequence"/>
</dbReference>
<keyword evidence="7 9" id="KW-0067">ATP-binding</keyword>
<accession>A0A1D7W6N9</accession>
<keyword evidence="20" id="KW-1185">Reference proteome</keyword>
<comment type="similarity">
    <text evidence="1 9">Belongs to the GHMP kinase family. IspE subfamily.</text>
</comment>
<reference evidence="20" key="4">
    <citation type="submission" date="2017-03" db="EMBL/GenBank/DDBJ databases">
        <authorList>
            <person name="Monnet C."/>
        </authorList>
    </citation>
    <scope>NUCLEOTIDE SEQUENCE [LARGE SCALE GENOMIC DNA]</scope>
    <source>
        <strain evidence="20">ATCC 9175</strain>
    </source>
</reference>
<evidence type="ECO:0000313" key="21">
    <source>
        <dbReference type="Proteomes" id="UP000283000"/>
    </source>
</evidence>
<evidence type="ECO:0000256" key="4">
    <source>
        <dbReference type="ARBA" id="ARBA00022679"/>
    </source>
</evidence>
<dbReference type="Proteomes" id="UP000094793">
    <property type="component" value="Chromosome"/>
</dbReference>
<dbReference type="PANTHER" id="PTHR43527">
    <property type="entry name" value="4-DIPHOSPHOCYTIDYL-2-C-METHYL-D-ERYTHRITOL KINASE, CHLOROPLASTIC"/>
    <property type="match status" value="1"/>
</dbReference>
<dbReference type="NCBIfam" id="NF002870">
    <property type="entry name" value="PRK03188.1"/>
    <property type="match status" value="1"/>
</dbReference>
<dbReference type="HAMAP" id="MF_00061">
    <property type="entry name" value="IspE"/>
    <property type="match status" value="1"/>
</dbReference>
<dbReference type="InterPro" id="IPR020568">
    <property type="entry name" value="Ribosomal_Su5_D2-typ_SF"/>
</dbReference>
<feature type="active site" evidence="9">
    <location>
        <position position="155"/>
    </location>
</feature>
<evidence type="ECO:0000313" key="14">
    <source>
        <dbReference type="EMBL" id="PCC50400.1"/>
    </source>
</evidence>
<evidence type="ECO:0000313" key="17">
    <source>
        <dbReference type="Proteomes" id="UP000094793"/>
    </source>
</evidence>
<dbReference type="AlphaFoldDB" id="A0A1D7W6N9"/>
<keyword evidence="6 9" id="KW-0418">Kinase</keyword>
<evidence type="ECO:0000313" key="19">
    <source>
        <dbReference type="Proteomes" id="UP000217881"/>
    </source>
</evidence>
<dbReference type="EC" id="2.7.1.148" evidence="2 9"/>
<dbReference type="GO" id="GO:0005524">
    <property type="term" value="F:ATP binding"/>
    <property type="evidence" value="ECO:0007669"/>
    <property type="project" value="UniProtKB-UniRule"/>
</dbReference>
<dbReference type="Proteomes" id="UP000283000">
    <property type="component" value="Chromosome"/>
</dbReference>
<evidence type="ECO:0000313" key="15">
    <source>
        <dbReference type="EMBL" id="PCC54544.1"/>
    </source>
</evidence>
<comment type="function">
    <text evidence="9">Catalyzes the phosphorylation of the position 2 hydroxy group of 4-diphosphocytidyl-2C-methyl-D-erythritol.</text>
</comment>
<evidence type="ECO:0000259" key="11">
    <source>
        <dbReference type="Pfam" id="PF08544"/>
    </source>
</evidence>
<evidence type="ECO:0000256" key="3">
    <source>
        <dbReference type="ARBA" id="ARBA00017473"/>
    </source>
</evidence>
<comment type="pathway">
    <text evidence="9">Isoprenoid biosynthesis; isopentenyl diphosphate biosynthesis via DXP pathway; isopentenyl diphosphate from 1-deoxy-D-xylulose 5-phosphate: step 3/6.</text>
</comment>
<keyword evidence="4 9" id="KW-0808">Transferase</keyword>
<dbReference type="EMBL" id="FXZB01000009">
    <property type="protein sequence ID" value="SMX76553.1"/>
    <property type="molecule type" value="Genomic_DNA"/>
</dbReference>
<evidence type="ECO:0000256" key="7">
    <source>
        <dbReference type="ARBA" id="ARBA00022840"/>
    </source>
</evidence>
<dbReference type="UniPathway" id="UPA00056">
    <property type="reaction ID" value="UER00094"/>
</dbReference>
<evidence type="ECO:0000313" key="20">
    <source>
        <dbReference type="Proteomes" id="UP000234525"/>
    </source>
</evidence>
<dbReference type="PATRIC" id="fig|1703.10.peg.3037"/>
<reference evidence="16" key="5">
    <citation type="submission" date="2017-03" db="EMBL/GenBank/DDBJ databases">
        <authorList>
            <person name="Afonso C.L."/>
            <person name="Miller P.J."/>
            <person name="Scott M.A."/>
            <person name="Spackman E."/>
            <person name="Goraichik I."/>
            <person name="Dimitrov K.M."/>
            <person name="Suarez D.L."/>
            <person name="Swayne D.E."/>
        </authorList>
    </citation>
    <scope>NUCLEOTIDE SEQUENCE [LARGE SCALE GENOMIC DNA]</scope>
    <source>
        <strain evidence="16">ATCC 9175</strain>
    </source>
</reference>
<proteinExistence type="inferred from homology"/>
<dbReference type="GO" id="GO:0016114">
    <property type="term" value="P:terpenoid biosynthetic process"/>
    <property type="evidence" value="ECO:0007669"/>
    <property type="project" value="UniProtKB-UniRule"/>
</dbReference>
<dbReference type="SUPFAM" id="SSF54211">
    <property type="entry name" value="Ribosomal protein S5 domain 2-like"/>
    <property type="match status" value="1"/>
</dbReference>
<dbReference type="OrthoDB" id="3173073at2"/>
<dbReference type="PIRSF" id="PIRSF010376">
    <property type="entry name" value="IspE"/>
    <property type="match status" value="1"/>
</dbReference>
<evidence type="ECO:0000256" key="9">
    <source>
        <dbReference type="HAMAP-Rule" id="MF_00061"/>
    </source>
</evidence>
<dbReference type="KEGG" id="blin:BLSMQ_2936"/>
<reference evidence="12" key="1">
    <citation type="submission" date="2016-09" db="EMBL/GenBank/DDBJ databases">
        <title>Complete Genome Sequence of Brevibacterium aurantiacum SMQ-1335.</title>
        <authorList>
            <person name="de Melo A.G."/>
            <person name="Labrie S.J."/>
            <person name="Dumaresq J."/>
            <person name="Roberts R.J."/>
            <person name="Tremblay D.M."/>
            <person name="Moineau S."/>
        </authorList>
    </citation>
    <scope>NUCLEOTIDE SEQUENCE</scope>
    <source>
        <strain evidence="12">SMQ-1335</strain>
    </source>
</reference>
<feature type="active site" evidence="9">
    <location>
        <position position="22"/>
    </location>
</feature>
<dbReference type="Gene3D" id="3.30.70.890">
    <property type="entry name" value="GHMP kinase, C-terminal domain"/>
    <property type="match status" value="1"/>
</dbReference>
<evidence type="ECO:0000259" key="10">
    <source>
        <dbReference type="Pfam" id="PF00288"/>
    </source>
</evidence>
<dbReference type="InterPro" id="IPR006204">
    <property type="entry name" value="GHMP_kinase_N_dom"/>
</dbReference>
<dbReference type="EMBL" id="NRGO01000008">
    <property type="protein sequence ID" value="PCC50400.1"/>
    <property type="molecule type" value="Genomic_DNA"/>
</dbReference>
<dbReference type="Proteomes" id="UP000217720">
    <property type="component" value="Unassembled WGS sequence"/>
</dbReference>
<dbReference type="InterPro" id="IPR013750">
    <property type="entry name" value="GHMP_kinase_C_dom"/>
</dbReference>
<organism evidence="12 17">
    <name type="scientific">Brevibacterium aurantiacum</name>
    <dbReference type="NCBI Taxonomy" id="273384"/>
    <lineage>
        <taxon>Bacteria</taxon>
        <taxon>Bacillati</taxon>
        <taxon>Actinomycetota</taxon>
        <taxon>Actinomycetes</taxon>
        <taxon>Micrococcales</taxon>
        <taxon>Brevibacteriaceae</taxon>
        <taxon>Brevibacterium</taxon>
    </lineage>
</organism>